<feature type="transmembrane region" description="Helical" evidence="1">
    <location>
        <begin position="7"/>
        <end position="29"/>
    </location>
</feature>
<reference evidence="2" key="1">
    <citation type="submission" date="2021-01" db="EMBL/GenBank/DDBJ databases">
        <title>Genome public.</title>
        <authorList>
            <person name="Liu C."/>
            <person name="Sun Q."/>
        </authorList>
    </citation>
    <scope>NUCLEOTIDE SEQUENCE</scope>
    <source>
        <strain evidence="2">YIM B02565</strain>
    </source>
</reference>
<keyword evidence="3" id="KW-1185">Reference proteome</keyword>
<dbReference type="EMBL" id="JAESWA010000027">
    <property type="protein sequence ID" value="MBL4933655.1"/>
    <property type="molecule type" value="Genomic_DNA"/>
</dbReference>
<evidence type="ECO:0000313" key="2">
    <source>
        <dbReference type="EMBL" id="MBL4933655.1"/>
    </source>
</evidence>
<sequence length="252" mass="27795">MNKAVKYTLMVLMACIIITLSVFMPGIMLSKSEESIINHSVVMSGENNSVNPNTQNDLEPKAQSIAESLAKKVALYEKYSHEGALVKESTTGSMGMREAIATSTKQISAIIDKKGLPNLSGFPESYNVDAELREIKENSTVLQYWNINLSPKNDEGRNNKGISLAIDANTGVILVFKFTINESSTINIEDMAETIAVHMNMPGRLVSLNKKQLQNAVWSFDNSSLSMNLQINEQAGYTIFSMSLETESLQMK</sequence>
<organism evidence="2 3">
    <name type="scientific">Clostridium paridis</name>
    <dbReference type="NCBI Taxonomy" id="2803863"/>
    <lineage>
        <taxon>Bacteria</taxon>
        <taxon>Bacillati</taxon>
        <taxon>Bacillota</taxon>
        <taxon>Clostridia</taxon>
        <taxon>Eubacteriales</taxon>
        <taxon>Clostridiaceae</taxon>
        <taxon>Clostridium</taxon>
    </lineage>
</organism>
<gene>
    <name evidence="2" type="ORF">JK634_17880</name>
</gene>
<dbReference type="Proteomes" id="UP000623681">
    <property type="component" value="Unassembled WGS sequence"/>
</dbReference>
<comment type="caution">
    <text evidence="2">The sequence shown here is derived from an EMBL/GenBank/DDBJ whole genome shotgun (WGS) entry which is preliminary data.</text>
</comment>
<dbReference type="AlphaFoldDB" id="A0A937FIE7"/>
<name>A0A937FIE7_9CLOT</name>
<keyword evidence="1" id="KW-0472">Membrane</keyword>
<proteinExistence type="predicted"/>
<keyword evidence="1" id="KW-1133">Transmembrane helix</keyword>
<keyword evidence="1" id="KW-0812">Transmembrane</keyword>
<evidence type="ECO:0000313" key="3">
    <source>
        <dbReference type="Proteomes" id="UP000623681"/>
    </source>
</evidence>
<protein>
    <submittedName>
        <fullName evidence="2">Uncharacterized protein</fullName>
    </submittedName>
</protein>
<evidence type="ECO:0000256" key="1">
    <source>
        <dbReference type="SAM" id="Phobius"/>
    </source>
</evidence>
<accession>A0A937FIE7</accession>
<dbReference type="RefSeq" id="WP_202769096.1">
    <property type="nucleotide sequence ID" value="NZ_JAESWA010000027.1"/>
</dbReference>